<evidence type="ECO:0000256" key="2">
    <source>
        <dbReference type="ARBA" id="ARBA00022448"/>
    </source>
</evidence>
<reference evidence="9" key="1">
    <citation type="journal article" date="2020" name="Stud. Mycol.">
        <title>101 Dothideomycetes genomes: a test case for predicting lifestyles and emergence of pathogens.</title>
        <authorList>
            <person name="Haridas S."/>
            <person name="Albert R."/>
            <person name="Binder M."/>
            <person name="Bloem J."/>
            <person name="Labutti K."/>
            <person name="Salamov A."/>
            <person name="Andreopoulos B."/>
            <person name="Baker S."/>
            <person name="Barry K."/>
            <person name="Bills G."/>
            <person name="Bluhm B."/>
            <person name="Cannon C."/>
            <person name="Castanera R."/>
            <person name="Culley D."/>
            <person name="Daum C."/>
            <person name="Ezra D."/>
            <person name="Gonzalez J."/>
            <person name="Henrissat B."/>
            <person name="Kuo A."/>
            <person name="Liang C."/>
            <person name="Lipzen A."/>
            <person name="Lutzoni F."/>
            <person name="Magnuson J."/>
            <person name="Mondo S."/>
            <person name="Nolan M."/>
            <person name="Ohm R."/>
            <person name="Pangilinan J."/>
            <person name="Park H.-J."/>
            <person name="Ramirez L."/>
            <person name="Alfaro M."/>
            <person name="Sun H."/>
            <person name="Tritt A."/>
            <person name="Yoshinaga Y."/>
            <person name="Zwiers L.-H."/>
            <person name="Turgeon B."/>
            <person name="Goodwin S."/>
            <person name="Spatafora J."/>
            <person name="Crous P."/>
            <person name="Grigoriev I."/>
        </authorList>
    </citation>
    <scope>NUCLEOTIDE SEQUENCE</scope>
    <source>
        <strain evidence="9">CBS 101060</strain>
    </source>
</reference>
<keyword evidence="2" id="KW-0813">Transport</keyword>
<dbReference type="FunFam" id="1.20.1250.20:FF:000013">
    <property type="entry name" value="MFS general substrate transporter"/>
    <property type="match status" value="1"/>
</dbReference>
<feature type="transmembrane region" description="Helical" evidence="7">
    <location>
        <begin position="244"/>
        <end position="266"/>
    </location>
</feature>
<dbReference type="FunFam" id="1.20.1250.20:FF:000018">
    <property type="entry name" value="MFS transporter permease"/>
    <property type="match status" value="1"/>
</dbReference>
<feature type="region of interest" description="Disordered" evidence="6">
    <location>
        <begin position="1"/>
        <end position="60"/>
    </location>
</feature>
<feature type="transmembrane region" description="Helical" evidence="7">
    <location>
        <begin position="151"/>
        <end position="169"/>
    </location>
</feature>
<dbReference type="InterPro" id="IPR011701">
    <property type="entry name" value="MFS"/>
</dbReference>
<feature type="domain" description="Major facilitator superfamily (MFS) profile" evidence="8">
    <location>
        <begin position="86"/>
        <end position="517"/>
    </location>
</feature>
<dbReference type="Pfam" id="PF07690">
    <property type="entry name" value="MFS_1"/>
    <property type="match status" value="1"/>
</dbReference>
<feature type="transmembrane region" description="Helical" evidence="7">
    <location>
        <begin position="213"/>
        <end position="232"/>
    </location>
</feature>
<dbReference type="SUPFAM" id="SSF103473">
    <property type="entry name" value="MFS general substrate transporter"/>
    <property type="match status" value="1"/>
</dbReference>
<organism evidence="9 10">
    <name type="scientific">Patellaria atrata CBS 101060</name>
    <dbReference type="NCBI Taxonomy" id="1346257"/>
    <lineage>
        <taxon>Eukaryota</taxon>
        <taxon>Fungi</taxon>
        <taxon>Dikarya</taxon>
        <taxon>Ascomycota</taxon>
        <taxon>Pezizomycotina</taxon>
        <taxon>Dothideomycetes</taxon>
        <taxon>Dothideomycetes incertae sedis</taxon>
        <taxon>Patellariales</taxon>
        <taxon>Patellariaceae</taxon>
        <taxon>Patellaria</taxon>
    </lineage>
</organism>
<comment type="caution">
    <text evidence="9">The sequence shown here is derived from an EMBL/GenBank/DDBJ whole genome shotgun (WGS) entry which is preliminary data.</text>
</comment>
<protein>
    <submittedName>
        <fullName evidence="9">MFS general substrate transporter</fullName>
    </submittedName>
</protein>
<proteinExistence type="predicted"/>
<evidence type="ECO:0000256" key="6">
    <source>
        <dbReference type="SAM" id="MobiDB-lite"/>
    </source>
</evidence>
<accession>A0A9P4SBM3</accession>
<evidence type="ECO:0000256" key="3">
    <source>
        <dbReference type="ARBA" id="ARBA00022692"/>
    </source>
</evidence>
<gene>
    <name evidence="9" type="ORF">M501DRAFT_1004628</name>
</gene>
<keyword evidence="4 7" id="KW-1133">Transmembrane helix</keyword>
<feature type="transmembrane region" description="Helical" evidence="7">
    <location>
        <begin position="393"/>
        <end position="413"/>
    </location>
</feature>
<evidence type="ECO:0000259" key="8">
    <source>
        <dbReference type="PROSITE" id="PS50850"/>
    </source>
</evidence>
<evidence type="ECO:0000256" key="7">
    <source>
        <dbReference type="SAM" id="Phobius"/>
    </source>
</evidence>
<comment type="subcellular location">
    <subcellularLocation>
        <location evidence="1">Membrane</location>
        <topology evidence="1">Multi-pass membrane protein</topology>
    </subcellularLocation>
</comment>
<dbReference type="InterPro" id="IPR036259">
    <property type="entry name" value="MFS_trans_sf"/>
</dbReference>
<sequence length="552" mass="61622">MASLFRPPPSTLSSPSHSTPSDSPTFARLTPSSSSPSVANDSDVDDGTDEEEQFVRNGKRRASTQSFELYTPDEERVVRKKLDRKLVAFLAGLYLLSFLDRSNIGNARIAGLERDLGLHGGQYEWLLTAFYITYILFEWMTLLYRIIPPHIYISLCILSWGILASLQSVCTSFGSLLILRAFLGIGEAAFGPGVPFYLSFFFRRNELALRTGLFISAAPLATSFASGLAYAIVKLGEGGPIAPWRLLFLVEGFPSVLVAVFAWSFIPDSPGTAKFLSKRERKVAALRLRNETVQDKKEQPVIDEKGDRGNKNRRLDFSEILQTLADPKCYVTAMMFFSCNVAFSSLPVFLPTIIKDMGYTAVTSQALSAPPYLFSFLVVLFTAYASDRMQNRSFFIIIHVLLAASGYATMALAGKFAWSNIWRYLAVYPAAAGFFSAITIIITWTLNNQDSDSKKGTGIAMMNVIGQCGPLLGTRLYPKEDKPYYIKGMAICSAFMLFVAFLAVMLRLKLRWENEANVNRFENGEIEMTEVDEPLMDGRDTVRRQKPFVYLL</sequence>
<dbReference type="EMBL" id="MU006096">
    <property type="protein sequence ID" value="KAF2838805.1"/>
    <property type="molecule type" value="Genomic_DNA"/>
</dbReference>
<feature type="transmembrane region" description="Helical" evidence="7">
    <location>
        <begin position="484"/>
        <end position="506"/>
    </location>
</feature>
<dbReference type="OrthoDB" id="2985014at2759"/>
<dbReference type="Proteomes" id="UP000799429">
    <property type="component" value="Unassembled WGS sequence"/>
</dbReference>
<feature type="transmembrane region" description="Helical" evidence="7">
    <location>
        <begin position="181"/>
        <end position="201"/>
    </location>
</feature>
<keyword evidence="5 7" id="KW-0472">Membrane</keyword>
<feature type="compositionally biased region" description="Pro residues" evidence="6">
    <location>
        <begin position="1"/>
        <end position="10"/>
    </location>
</feature>
<keyword evidence="3 7" id="KW-0812">Transmembrane</keyword>
<dbReference type="PROSITE" id="PS50850">
    <property type="entry name" value="MFS"/>
    <property type="match status" value="1"/>
</dbReference>
<feature type="transmembrane region" description="Helical" evidence="7">
    <location>
        <begin position="329"/>
        <end position="349"/>
    </location>
</feature>
<name>A0A9P4SBM3_9PEZI</name>
<feature type="transmembrane region" description="Helical" evidence="7">
    <location>
        <begin position="369"/>
        <end position="386"/>
    </location>
</feature>
<evidence type="ECO:0000256" key="1">
    <source>
        <dbReference type="ARBA" id="ARBA00004141"/>
    </source>
</evidence>
<dbReference type="PANTHER" id="PTHR43791:SF27">
    <property type="entry name" value="TRANSPORTER, PUTATIVE (AFU_ORTHOLOGUE AFUA_2G15730)-RELATED"/>
    <property type="match status" value="1"/>
</dbReference>
<evidence type="ECO:0000256" key="4">
    <source>
        <dbReference type="ARBA" id="ARBA00022989"/>
    </source>
</evidence>
<evidence type="ECO:0000256" key="5">
    <source>
        <dbReference type="ARBA" id="ARBA00023136"/>
    </source>
</evidence>
<feature type="compositionally biased region" description="Acidic residues" evidence="6">
    <location>
        <begin position="42"/>
        <end position="52"/>
    </location>
</feature>
<feature type="transmembrane region" description="Helical" evidence="7">
    <location>
        <begin position="425"/>
        <end position="446"/>
    </location>
</feature>
<keyword evidence="10" id="KW-1185">Reference proteome</keyword>
<dbReference type="GO" id="GO:0022857">
    <property type="term" value="F:transmembrane transporter activity"/>
    <property type="evidence" value="ECO:0007669"/>
    <property type="project" value="InterPro"/>
</dbReference>
<feature type="compositionally biased region" description="Low complexity" evidence="6">
    <location>
        <begin position="11"/>
        <end position="41"/>
    </location>
</feature>
<dbReference type="GO" id="GO:0016020">
    <property type="term" value="C:membrane"/>
    <property type="evidence" value="ECO:0007669"/>
    <property type="project" value="UniProtKB-SubCell"/>
</dbReference>
<dbReference type="AlphaFoldDB" id="A0A9P4SBM3"/>
<evidence type="ECO:0000313" key="9">
    <source>
        <dbReference type="EMBL" id="KAF2838805.1"/>
    </source>
</evidence>
<evidence type="ECO:0000313" key="10">
    <source>
        <dbReference type="Proteomes" id="UP000799429"/>
    </source>
</evidence>
<dbReference type="PANTHER" id="PTHR43791">
    <property type="entry name" value="PERMEASE-RELATED"/>
    <property type="match status" value="1"/>
</dbReference>
<dbReference type="InterPro" id="IPR020846">
    <property type="entry name" value="MFS_dom"/>
</dbReference>
<dbReference type="Gene3D" id="1.20.1250.20">
    <property type="entry name" value="MFS general substrate transporter like domains"/>
    <property type="match status" value="1"/>
</dbReference>